<evidence type="ECO:0000313" key="1">
    <source>
        <dbReference type="EMBL" id="MDT0642654.1"/>
    </source>
</evidence>
<dbReference type="Proteomes" id="UP001262889">
    <property type="component" value="Unassembled WGS sequence"/>
</dbReference>
<dbReference type="Gene3D" id="2.20.25.10">
    <property type="match status" value="1"/>
</dbReference>
<gene>
    <name evidence="1" type="ORF">RM553_07380</name>
</gene>
<sequence length="96" mass="11369">MKLATIDKLCCPFDKEEIALTSISKDLEENVIEGFLTCKKCRRIYPIIKGIPIMNPDEYREFKLEQPILEKWQKHMPGKKIENFRLVEDESLKIKE</sequence>
<evidence type="ECO:0000313" key="2">
    <source>
        <dbReference type="Proteomes" id="UP001262889"/>
    </source>
</evidence>
<reference evidence="1 2" key="1">
    <citation type="submission" date="2023-09" db="EMBL/GenBank/DDBJ databases">
        <authorList>
            <person name="Rey-Velasco X."/>
        </authorList>
    </citation>
    <scope>NUCLEOTIDE SEQUENCE [LARGE SCALE GENOMIC DNA]</scope>
    <source>
        <strain evidence="1 2">F363</strain>
    </source>
</reference>
<dbReference type="SUPFAM" id="SSF158997">
    <property type="entry name" value="Trm112p-like"/>
    <property type="match status" value="1"/>
</dbReference>
<comment type="caution">
    <text evidence="1">The sequence shown here is derived from an EMBL/GenBank/DDBJ whole genome shotgun (WGS) entry which is preliminary data.</text>
</comment>
<dbReference type="RefSeq" id="WP_311534281.1">
    <property type="nucleotide sequence ID" value="NZ_JAVRHQ010000006.1"/>
</dbReference>
<dbReference type="InterPro" id="IPR005651">
    <property type="entry name" value="Trm112-like"/>
</dbReference>
<keyword evidence="2" id="KW-1185">Reference proteome</keyword>
<dbReference type="Pfam" id="PF03966">
    <property type="entry name" value="Trm112p"/>
    <property type="match status" value="1"/>
</dbReference>
<proteinExistence type="predicted"/>
<accession>A0ABU3C8J7</accession>
<dbReference type="EMBL" id="JAVRHQ010000006">
    <property type="protein sequence ID" value="MDT0642654.1"/>
    <property type="molecule type" value="Genomic_DNA"/>
</dbReference>
<name>A0ABU3C8J7_9FLAO</name>
<organism evidence="1 2">
    <name type="scientific">Autumnicola tepida</name>
    <dbReference type="NCBI Taxonomy" id="3075595"/>
    <lineage>
        <taxon>Bacteria</taxon>
        <taxon>Pseudomonadati</taxon>
        <taxon>Bacteroidota</taxon>
        <taxon>Flavobacteriia</taxon>
        <taxon>Flavobacteriales</taxon>
        <taxon>Flavobacteriaceae</taxon>
        <taxon>Autumnicola</taxon>
    </lineage>
</organism>
<protein>
    <submittedName>
        <fullName evidence="1">Trm112 family protein</fullName>
    </submittedName>
</protein>